<protein>
    <recommendedName>
        <fullName evidence="9 10">Polyprenol-phosphate-mannose--protein mannosyltransferase</fullName>
        <ecNumber evidence="10">2.4.1.-</ecNumber>
    </recommendedName>
</protein>
<evidence type="ECO:0000256" key="8">
    <source>
        <dbReference type="ARBA" id="ARBA00023136"/>
    </source>
</evidence>
<feature type="transmembrane region" description="Helical" evidence="10">
    <location>
        <begin position="334"/>
        <end position="353"/>
    </location>
</feature>
<feature type="transmembrane region" description="Helical" evidence="10">
    <location>
        <begin position="543"/>
        <end position="564"/>
    </location>
</feature>
<feature type="region of interest" description="Disordered" evidence="11">
    <location>
        <begin position="1"/>
        <end position="89"/>
    </location>
</feature>
<dbReference type="EC" id="2.4.1.-" evidence="10"/>
<evidence type="ECO:0000256" key="4">
    <source>
        <dbReference type="ARBA" id="ARBA00022676"/>
    </source>
</evidence>
<dbReference type="PANTHER" id="PTHR10050:SF46">
    <property type="entry name" value="PROTEIN O-MANNOSYL-TRANSFERASE 2"/>
    <property type="match status" value="1"/>
</dbReference>
<feature type="transmembrane region" description="Helical" evidence="10">
    <location>
        <begin position="514"/>
        <end position="531"/>
    </location>
</feature>
<dbReference type="InterPro" id="IPR003342">
    <property type="entry name" value="ArnT-like_N"/>
</dbReference>
<feature type="compositionally biased region" description="Pro residues" evidence="11">
    <location>
        <begin position="66"/>
        <end position="75"/>
    </location>
</feature>
<feature type="transmembrane region" description="Helical" evidence="10">
    <location>
        <begin position="576"/>
        <end position="599"/>
    </location>
</feature>
<dbReference type="RefSeq" id="WP_416344637.1">
    <property type="nucleotide sequence ID" value="NZ_JALQCY010000004.1"/>
</dbReference>
<evidence type="ECO:0000256" key="9">
    <source>
        <dbReference type="ARBA" id="ARBA00093617"/>
    </source>
</evidence>
<sequence length="619" mass="68100">MTAPDADATTTGDPAPAGTPPSPARHLAEDDPYAPPAGEAGDGTPRERATPPAGEAGDGTPRERATPPPAFPDAPVPAFHRTAEDADGRSTQARLLDRLLGARRVRLDLRRRDRFWGWFGTIVVTLLAAATRLYQLGQPHKLVFDETYYVKDGFTLGELGYEAQWPDEPNPAFEAGDVLTYLDKAAYVVHPPVGKWMIWLGMEAGGGATSAFAWRLASAVVGILAVFLLVRIARRLFSSSLMGVVAGLLLAVDGEAIVHSRTALLDQFLMLWVLVAFGCLVLDREQARRRLAARVAEIVDAGGTVVRYGPRIGFRWWRLAAGVSLGLACGTKWSGLWFVAVFGILTVLWDLAARRAAGVGRWWEDSLVVDAVPAFLTIVPTAVVVYVGSWWSWFANQGAYLRQWAAEHPGEGVTWLPDPLRSLVEYHRQMWDFHTGLSSDHPYASHPLGWIVQWRPTSFFWEKESPGQGTCPADAAEACARAVTSLGNPLLWLLAAFAIVATIWLGIRFRDWRAVAVLSGTVAGWLPWFAYAAPFSDRTIFTFYSIVFTPFVVLTLVYPMVVALERTEGNRAARARVVAVVVAVLVVIVAVSALFYPLWTGMQVPYSYWQNVMRLESWI</sequence>
<feature type="transmembrane region" description="Helical" evidence="10">
    <location>
        <begin position="115"/>
        <end position="134"/>
    </location>
</feature>
<evidence type="ECO:0000256" key="6">
    <source>
        <dbReference type="ARBA" id="ARBA00022692"/>
    </source>
</evidence>
<accession>A0ABT0J5P0</accession>
<comment type="pathway">
    <text evidence="2 10">Protein modification; protein glycosylation.</text>
</comment>
<dbReference type="InterPro" id="IPR027005">
    <property type="entry name" value="PMT-like"/>
</dbReference>
<dbReference type="Pfam" id="PF16192">
    <property type="entry name" value="PMT_4TMC"/>
    <property type="match status" value="1"/>
</dbReference>
<reference evidence="14 15" key="1">
    <citation type="submission" date="2022-02" db="EMBL/GenBank/DDBJ databases">
        <title>The car tank lid bacteriome: a reservoir of bacteria with potential in bioremediation of fuel.</title>
        <authorList>
            <person name="Vidal-Verdu A."/>
            <person name="Gomez-Martinez D."/>
            <person name="Latorre-Perez A."/>
            <person name="Pereto J."/>
            <person name="Porcar M."/>
        </authorList>
    </citation>
    <scope>NUCLEOTIDE SEQUENCE [LARGE SCALE GENOMIC DNA]</scope>
    <source>
        <strain evidence="14 15">4D.3</strain>
    </source>
</reference>
<feature type="transmembrane region" description="Helical" evidence="10">
    <location>
        <begin position="212"/>
        <end position="230"/>
    </location>
</feature>
<comment type="caution">
    <text evidence="14">The sequence shown here is derived from an EMBL/GenBank/DDBJ whole genome shotgun (WGS) entry which is preliminary data.</text>
</comment>
<feature type="domain" description="Protein O-mannosyl-transferase C-terminal four TM" evidence="13">
    <location>
        <begin position="420"/>
        <end position="618"/>
    </location>
</feature>
<evidence type="ECO:0000256" key="10">
    <source>
        <dbReference type="RuleBase" id="RU367007"/>
    </source>
</evidence>
<evidence type="ECO:0000259" key="12">
    <source>
        <dbReference type="Pfam" id="PF02366"/>
    </source>
</evidence>
<feature type="transmembrane region" description="Helical" evidence="10">
    <location>
        <begin position="264"/>
        <end position="282"/>
    </location>
</feature>
<evidence type="ECO:0000256" key="3">
    <source>
        <dbReference type="ARBA" id="ARBA00007222"/>
    </source>
</evidence>
<keyword evidence="15" id="KW-1185">Reference proteome</keyword>
<feature type="transmembrane region" description="Helical" evidence="10">
    <location>
        <begin position="374"/>
        <end position="394"/>
    </location>
</feature>
<keyword evidence="5 10" id="KW-0808">Transferase</keyword>
<feature type="transmembrane region" description="Helical" evidence="10">
    <location>
        <begin position="237"/>
        <end position="258"/>
    </location>
</feature>
<name>A0ABT0J5P0_9MICO</name>
<evidence type="ECO:0000313" key="15">
    <source>
        <dbReference type="Proteomes" id="UP001651050"/>
    </source>
</evidence>
<evidence type="ECO:0000256" key="11">
    <source>
        <dbReference type="SAM" id="MobiDB-lite"/>
    </source>
</evidence>
<keyword evidence="4 10" id="KW-0328">Glycosyltransferase</keyword>
<evidence type="ECO:0000256" key="5">
    <source>
        <dbReference type="ARBA" id="ARBA00022679"/>
    </source>
</evidence>
<comment type="subcellular location">
    <subcellularLocation>
        <location evidence="10">Cell membrane</location>
    </subcellularLocation>
    <subcellularLocation>
        <location evidence="1">Endomembrane system</location>
        <topology evidence="1">Multi-pass membrane protein</topology>
    </subcellularLocation>
</comment>
<comment type="similarity">
    <text evidence="3 10">Belongs to the glycosyltransferase 39 family.</text>
</comment>
<feature type="compositionally biased region" description="Low complexity" evidence="11">
    <location>
        <begin position="1"/>
        <end position="16"/>
    </location>
</feature>
<evidence type="ECO:0000313" key="14">
    <source>
        <dbReference type="EMBL" id="MCK9794774.1"/>
    </source>
</evidence>
<proteinExistence type="inferred from homology"/>
<evidence type="ECO:0000256" key="1">
    <source>
        <dbReference type="ARBA" id="ARBA00004127"/>
    </source>
</evidence>
<evidence type="ECO:0000256" key="2">
    <source>
        <dbReference type="ARBA" id="ARBA00004922"/>
    </source>
</evidence>
<evidence type="ECO:0000259" key="13">
    <source>
        <dbReference type="Pfam" id="PF16192"/>
    </source>
</evidence>
<feature type="transmembrane region" description="Helical" evidence="10">
    <location>
        <begin position="490"/>
        <end position="507"/>
    </location>
</feature>
<keyword evidence="8 10" id="KW-0472">Membrane</keyword>
<dbReference type="Proteomes" id="UP001651050">
    <property type="component" value="Unassembled WGS sequence"/>
</dbReference>
<dbReference type="Pfam" id="PF02366">
    <property type="entry name" value="PMT"/>
    <property type="match status" value="1"/>
</dbReference>
<dbReference type="PANTHER" id="PTHR10050">
    <property type="entry name" value="DOLICHYL-PHOSPHATE-MANNOSE--PROTEIN MANNOSYLTRANSFERASE"/>
    <property type="match status" value="1"/>
</dbReference>
<keyword evidence="7 10" id="KW-1133">Transmembrane helix</keyword>
<gene>
    <name evidence="14" type="ORF">M1843_13565</name>
</gene>
<feature type="domain" description="ArnT-like N-terminal" evidence="12">
    <location>
        <begin position="202"/>
        <end position="383"/>
    </location>
</feature>
<organism evidence="14 15">
    <name type="scientific">Isoptericola peretonis</name>
    <dbReference type="NCBI Taxonomy" id="2918523"/>
    <lineage>
        <taxon>Bacteria</taxon>
        <taxon>Bacillati</taxon>
        <taxon>Actinomycetota</taxon>
        <taxon>Actinomycetes</taxon>
        <taxon>Micrococcales</taxon>
        <taxon>Promicromonosporaceae</taxon>
        <taxon>Isoptericola</taxon>
    </lineage>
</organism>
<keyword evidence="10" id="KW-1003">Cell membrane</keyword>
<comment type="function">
    <text evidence="10">Protein O-mannosyltransferase that catalyzes the transfer of a single mannose residue from a polyprenol phospho-mannosyl lipidic donor to the hydroxyl group of selected serine and threonine residues in acceptor proteins.</text>
</comment>
<dbReference type="EMBL" id="JALQCY010000004">
    <property type="protein sequence ID" value="MCK9794774.1"/>
    <property type="molecule type" value="Genomic_DNA"/>
</dbReference>
<keyword evidence="6 10" id="KW-0812">Transmembrane</keyword>
<dbReference type="InterPro" id="IPR032421">
    <property type="entry name" value="PMT_4TMC"/>
</dbReference>
<evidence type="ECO:0000256" key="7">
    <source>
        <dbReference type="ARBA" id="ARBA00022989"/>
    </source>
</evidence>